<keyword evidence="2" id="KW-1185">Reference proteome</keyword>
<sequence length="120" mass="13612">MQSGVYHKRLMSELRQIQSSTLSNVHLKTYEGLDIWVITIHGAEKTLYAGEEFTLRLKFPSNYPFEAPEAIFVDKVPIHPHVYSNGHICLSILYQQWSPALTAQTLCLSILSMLSSCVTK</sequence>
<comment type="caution">
    <text evidence="1">The sequence shown here is derived from an EMBL/GenBank/DDBJ whole genome shotgun (WGS) entry which is preliminary data.</text>
</comment>
<evidence type="ECO:0000313" key="2">
    <source>
        <dbReference type="Proteomes" id="UP001150581"/>
    </source>
</evidence>
<name>A0ACC1HYV2_9FUNG</name>
<evidence type="ECO:0000313" key="1">
    <source>
        <dbReference type="EMBL" id="KAJ1876763.1"/>
    </source>
</evidence>
<reference evidence="1" key="1">
    <citation type="submission" date="2022-07" db="EMBL/GenBank/DDBJ databases">
        <title>Phylogenomic reconstructions and comparative analyses of Kickxellomycotina fungi.</title>
        <authorList>
            <person name="Reynolds N.K."/>
            <person name="Stajich J.E."/>
            <person name="Barry K."/>
            <person name="Grigoriev I.V."/>
            <person name="Crous P."/>
            <person name="Smith M.E."/>
        </authorList>
    </citation>
    <scope>NUCLEOTIDE SEQUENCE</scope>
    <source>
        <strain evidence="1">Benny 63K</strain>
    </source>
</reference>
<dbReference type="EMBL" id="JANBPG010004344">
    <property type="protein sequence ID" value="KAJ1876763.1"/>
    <property type="molecule type" value="Genomic_DNA"/>
</dbReference>
<proteinExistence type="predicted"/>
<feature type="non-terminal residue" evidence="1">
    <location>
        <position position="120"/>
    </location>
</feature>
<accession>A0ACC1HYV2</accession>
<gene>
    <name evidence="1" type="ORF">LPJ66_012248</name>
</gene>
<organism evidence="1 2">
    <name type="scientific">Kickxella alabastrina</name>
    <dbReference type="NCBI Taxonomy" id="61397"/>
    <lineage>
        <taxon>Eukaryota</taxon>
        <taxon>Fungi</taxon>
        <taxon>Fungi incertae sedis</taxon>
        <taxon>Zoopagomycota</taxon>
        <taxon>Kickxellomycotina</taxon>
        <taxon>Kickxellomycetes</taxon>
        <taxon>Kickxellales</taxon>
        <taxon>Kickxellaceae</taxon>
        <taxon>Kickxella</taxon>
    </lineage>
</organism>
<protein>
    <submittedName>
        <fullName evidence="1">Uncharacterized protein</fullName>
    </submittedName>
</protein>
<dbReference type="Proteomes" id="UP001150581">
    <property type="component" value="Unassembled WGS sequence"/>
</dbReference>